<keyword evidence="5 7" id="KW-0408">Iron</keyword>
<keyword evidence="6 7" id="KW-0411">Iron-sulfur</keyword>
<evidence type="ECO:0000256" key="4">
    <source>
        <dbReference type="ARBA" id="ARBA00022723"/>
    </source>
</evidence>
<dbReference type="EMBL" id="CP133772">
    <property type="protein sequence ID" value="WYY00456.1"/>
    <property type="molecule type" value="Genomic_DNA"/>
</dbReference>
<evidence type="ECO:0000256" key="5">
    <source>
        <dbReference type="ARBA" id="ARBA00023004"/>
    </source>
</evidence>
<organism evidence="9 10">
    <name type="scientific">Oxyplasma meridianum</name>
    <dbReference type="NCBI Taxonomy" id="3073602"/>
    <lineage>
        <taxon>Archaea</taxon>
        <taxon>Methanobacteriati</taxon>
        <taxon>Thermoplasmatota</taxon>
        <taxon>Thermoplasmata</taxon>
        <taxon>Thermoplasmatales</taxon>
        <taxon>Thermoplasmataceae</taxon>
        <taxon>Oxyplasma</taxon>
    </lineage>
</organism>
<dbReference type="RefSeq" id="WP_393970794.1">
    <property type="nucleotide sequence ID" value="NZ_CP133772.1"/>
</dbReference>
<keyword evidence="3 7" id="KW-0235">DNA replication</keyword>
<protein>
    <recommendedName>
        <fullName evidence="7">DNA primase large subunit PriL</fullName>
    </recommendedName>
</protein>
<evidence type="ECO:0000259" key="8">
    <source>
        <dbReference type="Pfam" id="PF04104"/>
    </source>
</evidence>
<reference evidence="9 10" key="1">
    <citation type="submission" date="2023-09" db="EMBL/GenBank/DDBJ databases">
        <authorList>
            <person name="Golyshina O.V."/>
            <person name="Lunev E.A."/>
            <person name="Bargiela R."/>
            <person name="Gaines M.C."/>
            <person name="Daum B."/>
            <person name="Bale N.J."/>
            <person name="Koenen M."/>
            <person name="Sinninghe Damst J.S."/>
            <person name="Yakimov M."/>
            <person name="Golyshin P.N."/>
        </authorList>
    </citation>
    <scope>NUCLEOTIDE SEQUENCE [LARGE SCALE GENOMIC DNA]</scope>
    <source>
        <strain evidence="9 10">M1</strain>
    </source>
</reference>
<accession>A0AAX4NI90</accession>
<feature type="binding site" evidence="7">
    <location>
        <position position="303"/>
    </location>
    <ligand>
        <name>[4Fe-4S] cluster</name>
        <dbReference type="ChEBI" id="CHEBI:49883"/>
    </ligand>
</feature>
<dbReference type="Pfam" id="PF04104">
    <property type="entry name" value="DNA_primase_lrg"/>
    <property type="match status" value="1"/>
</dbReference>
<dbReference type="GeneID" id="95967763"/>
<evidence type="ECO:0000256" key="3">
    <source>
        <dbReference type="ARBA" id="ARBA00022705"/>
    </source>
</evidence>
<feature type="binding site" evidence="7">
    <location>
        <position position="222"/>
    </location>
    <ligand>
        <name>[4Fe-4S] cluster</name>
        <dbReference type="ChEBI" id="CHEBI:49883"/>
    </ligand>
</feature>
<dbReference type="PANTHER" id="PTHR10537">
    <property type="entry name" value="DNA PRIMASE LARGE SUBUNIT"/>
    <property type="match status" value="1"/>
</dbReference>
<proteinExistence type="inferred from homology"/>
<feature type="domain" description="DNA primase large subunit C-terminal" evidence="8">
    <location>
        <begin position="214"/>
        <end position="328"/>
    </location>
</feature>
<dbReference type="Proteomes" id="UP001451606">
    <property type="component" value="Chromosome"/>
</dbReference>
<keyword evidence="2 7" id="KW-0639">Primosome</keyword>
<comment type="cofactor">
    <cofactor evidence="7">
        <name>[4Fe-4S] cluster</name>
        <dbReference type="ChEBI" id="CHEBI:49883"/>
    </cofactor>
    <text evidence="7">Binds 1 [4Fe-4S] cluster.</text>
</comment>
<evidence type="ECO:0000256" key="7">
    <source>
        <dbReference type="HAMAP-Rule" id="MF_00701"/>
    </source>
</evidence>
<dbReference type="InterPro" id="IPR058560">
    <property type="entry name" value="DNA_primase_C"/>
</dbReference>
<dbReference type="PANTHER" id="PTHR10537:SF3">
    <property type="entry name" value="DNA PRIMASE LARGE SUBUNIT"/>
    <property type="match status" value="1"/>
</dbReference>
<comment type="subunit">
    <text evidence="7">Heterodimer of a small subunit (PriS) and a large subunit (PriL).</text>
</comment>
<sequence>MIPLYNFKSEAIRDMAEIERTFNSHDPAMADARKRGQEIIYYLIDSEKTEIPPAVDCISYYYSLWVLKGVNENPLLTRAVNYHRDILEKTIMDEKLDGEDIETYANSMGLSASFDPLKAVFYLPMNQFVSCNSKLSGSRYRLSYQLFKDGKVILSREVLAKIIREFFVISSIREVHEIKDEEVSKILQDINYIDSLKELYKVVGSRGILDLGSVDFKMFPPCINEYISQMRDGVNLPHMARFTMVSFLNKVGMPRDDIISLFKTAPDFNERMTTYQVDHVTGNISGKEYSPPKCAVLQSNHLCYKENDRLCNQEWLKHPLQYYSLKKRSAMIQAGAQTSSKK</sequence>
<dbReference type="SUPFAM" id="SSF140914">
    <property type="entry name" value="PriB N-terminal domain-like"/>
    <property type="match status" value="1"/>
</dbReference>
<gene>
    <name evidence="7" type="primary">priL</name>
    <name evidence="9" type="ORF">OXIME_001026</name>
</gene>
<dbReference type="GO" id="GO:0051539">
    <property type="term" value="F:4 iron, 4 sulfur cluster binding"/>
    <property type="evidence" value="ECO:0007669"/>
    <property type="project" value="UniProtKB-UniRule"/>
</dbReference>
<dbReference type="InterPro" id="IPR023642">
    <property type="entry name" value="DNA_primase_lsu_PriL"/>
</dbReference>
<comment type="function">
    <text evidence="7">Regulatory subunit of DNA primase, an RNA polymerase that catalyzes the synthesis of short RNA molecules used as primers for DNA polymerase during DNA replication. Stabilizes and modulates the activity of the small subunit, increasing the rate of DNA synthesis, and conferring RNA synthesis capability. The DNA polymerase activity may enable DNA primase to also catalyze primer extension after primer synthesis. May also play a role in DNA repair.</text>
</comment>
<dbReference type="InterPro" id="IPR007238">
    <property type="entry name" value="DNA_primase_lsu_euk/arc"/>
</dbReference>
<feature type="binding site" evidence="7">
    <location>
        <position position="311"/>
    </location>
    <ligand>
        <name>[4Fe-4S] cluster</name>
        <dbReference type="ChEBI" id="CHEBI:49883"/>
    </ligand>
</feature>
<evidence type="ECO:0000256" key="1">
    <source>
        <dbReference type="ARBA" id="ARBA00022485"/>
    </source>
</evidence>
<comment type="similarity">
    <text evidence="7">Belongs to the eukaryotic-type primase large subunit family.</text>
</comment>
<keyword evidence="4 7" id="KW-0479">Metal-binding</keyword>
<dbReference type="GO" id="GO:0006269">
    <property type="term" value="P:DNA replication, synthesis of primer"/>
    <property type="evidence" value="ECO:0007669"/>
    <property type="project" value="UniProtKB-UniRule"/>
</dbReference>
<dbReference type="GO" id="GO:0046872">
    <property type="term" value="F:metal ion binding"/>
    <property type="evidence" value="ECO:0007669"/>
    <property type="project" value="UniProtKB-KW"/>
</dbReference>
<dbReference type="CDD" id="cd06560">
    <property type="entry name" value="PriL"/>
    <property type="match status" value="1"/>
</dbReference>
<dbReference type="KEGG" id="omr:OXIME_001026"/>
<evidence type="ECO:0000313" key="10">
    <source>
        <dbReference type="Proteomes" id="UP001451606"/>
    </source>
</evidence>
<keyword evidence="10" id="KW-1185">Reference proteome</keyword>
<name>A0AAX4NI90_9ARCH</name>
<dbReference type="GO" id="GO:1990077">
    <property type="term" value="C:primosome complex"/>
    <property type="evidence" value="ECO:0007669"/>
    <property type="project" value="UniProtKB-KW"/>
</dbReference>
<dbReference type="GO" id="GO:0003899">
    <property type="term" value="F:DNA-directed RNA polymerase activity"/>
    <property type="evidence" value="ECO:0007669"/>
    <property type="project" value="InterPro"/>
</dbReference>
<feature type="binding site" evidence="7">
    <location>
        <position position="294"/>
    </location>
    <ligand>
        <name>[4Fe-4S] cluster</name>
        <dbReference type="ChEBI" id="CHEBI:49883"/>
    </ligand>
</feature>
<dbReference type="GO" id="GO:0006270">
    <property type="term" value="P:DNA replication initiation"/>
    <property type="evidence" value="ECO:0007669"/>
    <property type="project" value="TreeGrafter"/>
</dbReference>
<dbReference type="AlphaFoldDB" id="A0AAX4NI90"/>
<dbReference type="HAMAP" id="MF_00701">
    <property type="entry name" value="DNA_primase_lrg_arc"/>
    <property type="match status" value="1"/>
</dbReference>
<evidence type="ECO:0000313" key="9">
    <source>
        <dbReference type="EMBL" id="WYY00456.1"/>
    </source>
</evidence>
<evidence type="ECO:0000256" key="6">
    <source>
        <dbReference type="ARBA" id="ARBA00023014"/>
    </source>
</evidence>
<keyword evidence="1 7" id="KW-0004">4Fe-4S</keyword>
<evidence type="ECO:0000256" key="2">
    <source>
        <dbReference type="ARBA" id="ARBA00022515"/>
    </source>
</evidence>